<dbReference type="RefSeq" id="WP_215619508.1">
    <property type="nucleotide sequence ID" value="NZ_JADOER010000015.1"/>
</dbReference>
<name>A0ABS5Y7Y8_9CYAN</name>
<keyword evidence="4" id="KW-1133">Transmembrane helix</keyword>
<evidence type="ECO:0000256" key="1">
    <source>
        <dbReference type="ARBA" id="ARBA00007867"/>
    </source>
</evidence>
<dbReference type="InterPro" id="IPR029063">
    <property type="entry name" value="SAM-dependent_MTases_sf"/>
</dbReference>
<keyword evidence="4" id="KW-0812">Transmembrane</keyword>
<dbReference type="InterPro" id="IPR001045">
    <property type="entry name" value="Spermi_synthase"/>
</dbReference>
<feature type="transmembrane region" description="Helical" evidence="4">
    <location>
        <begin position="101"/>
        <end position="119"/>
    </location>
</feature>
<dbReference type="PANTHER" id="PTHR43317:SF1">
    <property type="entry name" value="THERMOSPERMINE SYNTHASE ACAULIS5"/>
    <property type="match status" value="1"/>
</dbReference>
<feature type="domain" description="PABS" evidence="6">
    <location>
        <begin position="234"/>
        <end position="468"/>
    </location>
</feature>
<feature type="transmembrane region" description="Helical" evidence="4">
    <location>
        <begin position="188"/>
        <end position="207"/>
    </location>
</feature>
<keyword evidence="2 4" id="KW-0808">Transferase</keyword>
<proteinExistence type="inferred from homology"/>
<dbReference type="SUPFAM" id="SSF53335">
    <property type="entry name" value="S-adenosyl-L-methionine-dependent methyltransferases"/>
    <property type="match status" value="1"/>
</dbReference>
<feature type="transmembrane region" description="Helical" evidence="4">
    <location>
        <begin position="21"/>
        <end position="43"/>
    </location>
</feature>
<evidence type="ECO:0000259" key="6">
    <source>
        <dbReference type="PROSITE" id="PS51006"/>
    </source>
</evidence>
<feature type="binding site" evidence="4">
    <location>
        <position position="333"/>
    </location>
    <ligand>
        <name>S-methyl-5'-thioadenosine</name>
        <dbReference type="ChEBI" id="CHEBI:17509"/>
    </ligand>
</feature>
<feature type="transmembrane region" description="Helical" evidence="4">
    <location>
        <begin position="55"/>
        <end position="80"/>
    </location>
</feature>
<feature type="binding site" evidence="4">
    <location>
        <begin position="367"/>
        <end position="368"/>
    </location>
    <ligand>
        <name>S-methyl-5'-thioadenosine</name>
        <dbReference type="ChEBI" id="CHEBI:17509"/>
    </ligand>
</feature>
<evidence type="ECO:0000313" key="8">
    <source>
        <dbReference type="Proteomes" id="UP001196661"/>
    </source>
</evidence>
<dbReference type="Proteomes" id="UP001196661">
    <property type="component" value="Unassembled WGS sequence"/>
</dbReference>
<dbReference type="Pfam" id="PF01564">
    <property type="entry name" value="Spermine_synth"/>
    <property type="match status" value="1"/>
</dbReference>
<dbReference type="EMBL" id="JADOER010000015">
    <property type="protein sequence ID" value="MBT9313618.1"/>
    <property type="molecule type" value="Genomic_DNA"/>
</dbReference>
<comment type="similarity">
    <text evidence="1 4">Belongs to the spermidine/spermine synthase family.</text>
</comment>
<comment type="subunit">
    <text evidence="4">Homodimer or homotetramer.</text>
</comment>
<keyword evidence="4" id="KW-0472">Membrane</keyword>
<comment type="caution">
    <text evidence="7">The sequence shown here is derived from an EMBL/GenBank/DDBJ whole genome shotgun (WGS) entry which is preliminary data.</text>
</comment>
<keyword evidence="4" id="KW-0745">Spermidine biosynthesis</keyword>
<feature type="binding site" evidence="4">
    <location>
        <position position="289"/>
    </location>
    <ligand>
        <name>spermidine</name>
        <dbReference type="ChEBI" id="CHEBI:57834"/>
    </ligand>
</feature>
<reference evidence="7 8" key="1">
    <citation type="journal article" date="2021" name="Mar. Drugs">
        <title>Genome Reduction and Secondary Metabolism of the Marine Sponge-Associated Cyanobacterium Leptothoe.</title>
        <authorList>
            <person name="Konstantinou D."/>
            <person name="Popin R.V."/>
            <person name="Fewer D.P."/>
            <person name="Sivonen K."/>
            <person name="Gkelis S."/>
        </authorList>
    </citation>
    <scope>NUCLEOTIDE SEQUENCE [LARGE SCALE GENOMIC DNA]</scope>
    <source>
        <strain evidence="7 8">TAU-MAC 1615</strain>
    </source>
</reference>
<dbReference type="NCBIfam" id="NF002956">
    <property type="entry name" value="PRK03612.1"/>
    <property type="match status" value="1"/>
</dbReference>
<dbReference type="Gene3D" id="3.40.50.150">
    <property type="entry name" value="Vaccinia Virus protein VP39"/>
    <property type="match status" value="1"/>
</dbReference>
<dbReference type="EC" id="2.5.1.16" evidence="4"/>
<comment type="pathway">
    <text evidence="4">Amine and polyamine biosynthesis; spermidine biosynthesis; spermidine from putrescine: step 1/1.</text>
</comment>
<sequence length="528" mass="57972">MEQFAAQRPEFSESLFLSRKQFWLLLATAAVSSSCGLAAELLLGTLASYLVGNQALAYGVAVGGFLAAMGIGSYLSQFIFAQGDRTQQHHYLLTNFLKVELLIAPLTALLPLGLFALFVAGGPVWIGLGVATLLLGMLAGMEVPLLTRLVELDQDLRNAIAQVLAWDYVGALVGSLAFPAILLPTVGLFPAAALIGALPAGMVFILGNNFPQMKHWRRWGGLVGIGLCAFSLVALPLGNRLEDNLYGAPIMLRTQSAYQRIVVTRQAKDVRLFLDGDLQLSTWDEYRYHEALIHPAMSANPDRHRIMLLGAGDGMALREILKWPEVEQVLVIELDPSVVNLAQRYPALVEANQAAFSDPRVQIIHGDAFKFVSQLSEQDHDKFDVIVADFPDPDQAVIAKLYSKGFYQQIQQQLADQGIFVTQASSPFFAPKVFACIAETLKTANLTTAPYMVSVPSFGPWGFVMASHRPVDTDALELPVSTQFLTSSLMHKLFTLPKDIQVNTVKVNRLANPIIVKYQSDPRWAWYN</sequence>
<comment type="subcellular location">
    <subcellularLocation>
        <location evidence="4">Cell membrane</location>
        <topology evidence="4">Multi-pass membrane protein</topology>
    </subcellularLocation>
</comment>
<organism evidence="7 8">
    <name type="scientific">Leptothoe kymatousa TAU-MAC 1615</name>
    <dbReference type="NCBI Taxonomy" id="2364775"/>
    <lineage>
        <taxon>Bacteria</taxon>
        <taxon>Bacillati</taxon>
        <taxon>Cyanobacteriota</taxon>
        <taxon>Cyanophyceae</taxon>
        <taxon>Nodosilineales</taxon>
        <taxon>Cymatolegaceae</taxon>
        <taxon>Leptothoe</taxon>
        <taxon>Leptothoe kymatousa</taxon>
    </lineage>
</organism>
<comment type="catalytic activity">
    <reaction evidence="4">
        <text>S-adenosyl 3-(methylsulfanyl)propylamine + putrescine = S-methyl-5'-thioadenosine + spermidine + H(+)</text>
        <dbReference type="Rhea" id="RHEA:12721"/>
        <dbReference type="ChEBI" id="CHEBI:15378"/>
        <dbReference type="ChEBI" id="CHEBI:17509"/>
        <dbReference type="ChEBI" id="CHEBI:57443"/>
        <dbReference type="ChEBI" id="CHEBI:57834"/>
        <dbReference type="ChEBI" id="CHEBI:326268"/>
        <dbReference type="EC" id="2.5.1.16"/>
    </reaction>
</comment>
<feature type="binding site" evidence="4">
    <location>
        <position position="313"/>
    </location>
    <ligand>
        <name>spermidine</name>
        <dbReference type="ChEBI" id="CHEBI:57834"/>
    </ligand>
</feature>
<feature type="active site" description="Proton acceptor" evidence="4 5">
    <location>
        <position position="389"/>
    </location>
</feature>
<dbReference type="PROSITE" id="PS51006">
    <property type="entry name" value="PABS_2"/>
    <property type="match status" value="1"/>
</dbReference>
<keyword evidence="3 4" id="KW-0620">Polyamine biosynthesis</keyword>
<keyword evidence="8" id="KW-1185">Reference proteome</keyword>
<dbReference type="InterPro" id="IPR030374">
    <property type="entry name" value="PABS"/>
</dbReference>
<comment type="caution">
    <text evidence="4">Lacks conserved residue(s) required for the propagation of feature annotation.</text>
</comment>
<dbReference type="GO" id="GO:0004766">
    <property type="term" value="F:spermidine synthase activity"/>
    <property type="evidence" value="ECO:0007669"/>
    <property type="project" value="UniProtKB-EC"/>
</dbReference>
<dbReference type="HAMAP" id="MF_00198">
    <property type="entry name" value="Spermidine_synth"/>
    <property type="match status" value="1"/>
</dbReference>
<evidence type="ECO:0000256" key="3">
    <source>
        <dbReference type="ARBA" id="ARBA00023115"/>
    </source>
</evidence>
<feature type="binding site" evidence="4">
    <location>
        <position position="259"/>
    </location>
    <ligand>
        <name>S-methyl-5'-thioadenosine</name>
        <dbReference type="ChEBI" id="CHEBI:17509"/>
    </ligand>
</feature>
<comment type="function">
    <text evidence="4">Catalyzes the irreversible transfer of a propylamine group from the amino donor S-adenosylmethioninamine (decarboxy-AdoMet) to putrescine (1,4-diaminobutane) to yield spermidine.</text>
</comment>
<feature type="transmembrane region" description="Helical" evidence="4">
    <location>
        <begin position="219"/>
        <end position="238"/>
    </location>
</feature>
<feature type="transmembrane region" description="Helical" evidence="4">
    <location>
        <begin position="159"/>
        <end position="182"/>
    </location>
</feature>
<evidence type="ECO:0000256" key="5">
    <source>
        <dbReference type="PROSITE-ProRule" id="PRU00354"/>
    </source>
</evidence>
<keyword evidence="4" id="KW-1003">Cell membrane</keyword>
<feature type="transmembrane region" description="Helical" evidence="4">
    <location>
        <begin position="125"/>
        <end position="147"/>
    </location>
</feature>
<evidence type="ECO:0000313" key="7">
    <source>
        <dbReference type="EMBL" id="MBT9313618.1"/>
    </source>
</evidence>
<evidence type="ECO:0000256" key="4">
    <source>
        <dbReference type="HAMAP-Rule" id="MF_00198"/>
    </source>
</evidence>
<protein>
    <recommendedName>
        <fullName evidence="4">Polyamine aminopropyltransferase</fullName>
    </recommendedName>
    <alternativeName>
        <fullName evidence="4">Putrescine aminopropyltransferase</fullName>
        <shortName evidence="4">PAPT</shortName>
    </alternativeName>
    <alternativeName>
        <fullName evidence="4">Spermidine synthase</fullName>
        <shortName evidence="4">SPDS</shortName>
        <shortName evidence="4">SPDSY</shortName>
        <ecNumber evidence="4">2.5.1.16</ecNumber>
    </alternativeName>
</protein>
<evidence type="ECO:0000256" key="2">
    <source>
        <dbReference type="ARBA" id="ARBA00022679"/>
    </source>
</evidence>
<dbReference type="CDD" id="cd02440">
    <property type="entry name" value="AdoMet_MTases"/>
    <property type="match status" value="1"/>
</dbReference>
<dbReference type="PANTHER" id="PTHR43317">
    <property type="entry name" value="THERMOSPERMINE SYNTHASE ACAULIS5"/>
    <property type="match status" value="1"/>
</dbReference>
<gene>
    <name evidence="4" type="primary">speE</name>
    <name evidence="7" type="ORF">IXB28_15500</name>
</gene>
<accession>A0ABS5Y7Y8</accession>